<dbReference type="InterPro" id="IPR029071">
    <property type="entry name" value="Ubiquitin-like_domsf"/>
</dbReference>
<organism evidence="5">
    <name type="scientific">Hirondellea gigas</name>
    <dbReference type="NCBI Taxonomy" id="1518452"/>
    <lineage>
        <taxon>Eukaryota</taxon>
        <taxon>Metazoa</taxon>
        <taxon>Ecdysozoa</taxon>
        <taxon>Arthropoda</taxon>
        <taxon>Crustacea</taxon>
        <taxon>Multicrustacea</taxon>
        <taxon>Malacostraca</taxon>
        <taxon>Eumalacostraca</taxon>
        <taxon>Peracarida</taxon>
        <taxon>Amphipoda</taxon>
        <taxon>Amphilochidea</taxon>
        <taxon>Lysianassida</taxon>
        <taxon>Lysianassidira</taxon>
        <taxon>Lysianassoidea</taxon>
        <taxon>Lysianassidae</taxon>
        <taxon>Hirondellea</taxon>
    </lineage>
</organism>
<feature type="region of interest" description="Disordered" evidence="3">
    <location>
        <begin position="79"/>
        <end position="105"/>
    </location>
</feature>
<feature type="compositionally biased region" description="Basic residues" evidence="3">
    <location>
        <begin position="95"/>
        <end position="105"/>
    </location>
</feature>
<evidence type="ECO:0000256" key="2">
    <source>
        <dbReference type="ARBA" id="ARBA00023274"/>
    </source>
</evidence>
<feature type="domain" description="Ubiquitin-like" evidence="4">
    <location>
        <begin position="1"/>
        <end position="51"/>
    </location>
</feature>
<dbReference type="AlphaFoldDB" id="A0A2P2HWB1"/>
<dbReference type="GO" id="GO:0003735">
    <property type="term" value="F:structural constituent of ribosome"/>
    <property type="evidence" value="ECO:0007669"/>
    <property type="project" value="InterPro"/>
</dbReference>
<dbReference type="EMBL" id="IACF01000040">
    <property type="protein sequence ID" value="LAB65856.1"/>
    <property type="molecule type" value="mRNA"/>
</dbReference>
<dbReference type="Pfam" id="PF04758">
    <property type="entry name" value="Ribosomal_S30"/>
    <property type="match status" value="1"/>
</dbReference>
<evidence type="ECO:0000259" key="4">
    <source>
        <dbReference type="PROSITE" id="PS50053"/>
    </source>
</evidence>
<dbReference type="Gene3D" id="3.10.20.90">
    <property type="entry name" value="Phosphatidylinositol 3-kinase Catalytic Subunit, Chain A, domain 1"/>
    <property type="match status" value="1"/>
</dbReference>
<evidence type="ECO:0000256" key="3">
    <source>
        <dbReference type="SAM" id="MobiDB-lite"/>
    </source>
</evidence>
<dbReference type="PANTHER" id="PTHR12650:SF15">
    <property type="entry name" value="RIBOSOMAL PROTEIN S30, ISOFORM A"/>
    <property type="match status" value="1"/>
</dbReference>
<name>A0A2P2HWB1_9CRUS</name>
<keyword evidence="1" id="KW-0689">Ribosomal protein</keyword>
<accession>A0A2P2HWB1</accession>
<dbReference type="InterPro" id="IPR006846">
    <property type="entry name" value="Ribosomal_eS30"/>
</dbReference>
<evidence type="ECO:0000313" key="5">
    <source>
        <dbReference type="EMBL" id="LAB65856.1"/>
    </source>
</evidence>
<dbReference type="InterPro" id="IPR000626">
    <property type="entry name" value="Ubiquitin-like_dom"/>
</dbReference>
<dbReference type="SUPFAM" id="SSF54236">
    <property type="entry name" value="Ubiquitin-like"/>
    <property type="match status" value="1"/>
</dbReference>
<sequence length="131" mass="14447">MQLFLRGSSLHVFEVTETSTLSDVRDFLCEAEGVQNEEIRLYANGSPLDNDALPISALTTDTIDCNVALLGGKVHGSLSRAGKVKGQTPKVERKEKKKAKTGRAKRRIQYNRRFVNVVQGFGKKRGPNSNS</sequence>
<dbReference type="PROSITE" id="PS50053">
    <property type="entry name" value="UBIQUITIN_2"/>
    <property type="match status" value="1"/>
</dbReference>
<keyword evidence="2" id="KW-0687">Ribonucleoprotein</keyword>
<evidence type="ECO:0000256" key="1">
    <source>
        <dbReference type="ARBA" id="ARBA00022980"/>
    </source>
</evidence>
<dbReference type="GO" id="GO:0022627">
    <property type="term" value="C:cytosolic small ribosomal subunit"/>
    <property type="evidence" value="ECO:0007669"/>
    <property type="project" value="TreeGrafter"/>
</dbReference>
<dbReference type="PANTHER" id="PTHR12650">
    <property type="entry name" value="40S RIBOSOMAL PROTEIN S30/UBIQUITIN-LIKE PROTEIN FUBI"/>
    <property type="match status" value="1"/>
</dbReference>
<dbReference type="GO" id="GO:0006412">
    <property type="term" value="P:translation"/>
    <property type="evidence" value="ECO:0007669"/>
    <property type="project" value="InterPro"/>
</dbReference>
<proteinExistence type="evidence at transcript level"/>
<reference evidence="5" key="1">
    <citation type="journal article" date="2018" name="Biosci. Biotechnol. Biochem.">
        <title>Polysaccharide hydrolase of the hadal zone amphipods Hirondellea gigas.</title>
        <authorList>
            <person name="Kobayashi H."/>
            <person name="Nagahama T."/>
            <person name="Arai W."/>
            <person name="Sasagawa Y."/>
            <person name="Umeda M."/>
            <person name="Hayashi T."/>
            <person name="Nikaido I."/>
            <person name="Watanabe H."/>
            <person name="Oguri K."/>
            <person name="Kitazato H."/>
            <person name="Fujioka K."/>
            <person name="Kido Y."/>
            <person name="Takami H."/>
        </authorList>
    </citation>
    <scope>NUCLEOTIDE SEQUENCE</scope>
    <source>
        <tissue evidence="5">Whole body</tissue>
    </source>
</reference>
<protein>
    <submittedName>
        <fullName evidence="5">Ubiquitin/ribosomal S30 fusion protein</fullName>
    </submittedName>
</protein>